<sequence length="275" mass="30741">MIEMIRRVVFHHKLLFFSGAIIVFIAFVAIFAPYLAPHDPNLARIELRLLGPSKEFLLGTDHQGRCILSRLMYGARYSLGSTLLVVVITMLISIIIGTFSGYQGGKVDYVFMRFCDIILAFPGLILILAFVGIIGPGLFNLIIAMILIQWVSYARIIRGMVLSYKEQLFIKAAKMSGTSNSKIIIRHILPGILPQMIVLASLDMGTILLHIAGFSFLGLGIQPPTAEWGAMLNDSRQFLRSHPSMMFYPGLMIFLVVMAFNLFGDALRDKMEHRS</sequence>
<dbReference type="EMBL" id="JRJU01000034">
    <property type="protein sequence ID" value="KHF38613.1"/>
    <property type="molecule type" value="Genomic_DNA"/>
</dbReference>
<feature type="transmembrane region" description="Helical" evidence="8">
    <location>
        <begin position="139"/>
        <end position="157"/>
    </location>
</feature>
<dbReference type="InterPro" id="IPR000515">
    <property type="entry name" value="MetI-like"/>
</dbReference>
<feature type="transmembrane region" description="Helical" evidence="8">
    <location>
        <begin position="245"/>
        <end position="264"/>
    </location>
</feature>
<keyword evidence="3" id="KW-1003">Cell membrane</keyword>
<evidence type="ECO:0000256" key="6">
    <source>
        <dbReference type="ARBA" id="ARBA00023136"/>
    </source>
</evidence>
<comment type="subcellular location">
    <subcellularLocation>
        <location evidence="1 8">Cell membrane</location>
        <topology evidence="1 8">Multi-pass membrane protein</topology>
    </subcellularLocation>
</comment>
<dbReference type="PANTHER" id="PTHR43386">
    <property type="entry name" value="OLIGOPEPTIDE TRANSPORT SYSTEM PERMEASE PROTEIN APPC"/>
    <property type="match status" value="1"/>
</dbReference>
<evidence type="ECO:0000256" key="8">
    <source>
        <dbReference type="RuleBase" id="RU363032"/>
    </source>
</evidence>
<dbReference type="OrthoDB" id="9797472at2"/>
<dbReference type="GO" id="GO:0015099">
    <property type="term" value="F:nickel cation transmembrane transporter activity"/>
    <property type="evidence" value="ECO:0007669"/>
    <property type="project" value="InterPro"/>
</dbReference>
<feature type="domain" description="ABC transmembrane type-1" evidence="9">
    <location>
        <begin position="79"/>
        <end position="264"/>
    </location>
</feature>
<dbReference type="PROSITE" id="PS50928">
    <property type="entry name" value="ABC_TM1"/>
    <property type="match status" value="1"/>
</dbReference>
<dbReference type="STRING" id="333138.LQ50_20045"/>
<keyword evidence="4 8" id="KW-0812">Transmembrane</keyword>
<evidence type="ECO:0000256" key="4">
    <source>
        <dbReference type="ARBA" id="ARBA00022692"/>
    </source>
</evidence>
<reference evidence="10 11" key="1">
    <citation type="submission" date="2014-09" db="EMBL/GenBank/DDBJ databases">
        <title>Genome sequencing and annotation of Bacillus Okhensis strain Kh10-101T.</title>
        <authorList>
            <person name="Prakash J.S."/>
        </authorList>
    </citation>
    <scope>NUCLEOTIDE SEQUENCE [LARGE SCALE GENOMIC DNA]</scope>
    <source>
        <strain evidence="11">Kh10-101T</strain>
    </source>
</reference>
<dbReference type="SUPFAM" id="SSF161098">
    <property type="entry name" value="MetI-like"/>
    <property type="match status" value="1"/>
</dbReference>
<dbReference type="Pfam" id="PF00528">
    <property type="entry name" value="BPD_transp_1"/>
    <property type="match status" value="1"/>
</dbReference>
<keyword evidence="2 8" id="KW-0813">Transport</keyword>
<dbReference type="InterPro" id="IPR035906">
    <property type="entry name" value="MetI-like_sf"/>
</dbReference>
<gene>
    <name evidence="10" type="primary">nikC</name>
    <name evidence="10" type="ORF">LQ50_20045</name>
</gene>
<dbReference type="CDD" id="cd06261">
    <property type="entry name" value="TM_PBP2"/>
    <property type="match status" value="1"/>
</dbReference>
<dbReference type="InterPro" id="IPR050366">
    <property type="entry name" value="BP-dependent_transpt_permease"/>
</dbReference>
<evidence type="ECO:0000256" key="2">
    <source>
        <dbReference type="ARBA" id="ARBA00022448"/>
    </source>
</evidence>
<name>A0A0B0I7Y9_9BACI</name>
<evidence type="ECO:0000256" key="5">
    <source>
        <dbReference type="ARBA" id="ARBA00022989"/>
    </source>
</evidence>
<dbReference type="InterPro" id="IPR025966">
    <property type="entry name" value="OppC_N"/>
</dbReference>
<evidence type="ECO:0000256" key="1">
    <source>
        <dbReference type="ARBA" id="ARBA00004651"/>
    </source>
</evidence>
<dbReference type="InterPro" id="IPR014157">
    <property type="entry name" value="Nickel_NikC"/>
</dbReference>
<dbReference type="Gene3D" id="1.10.3720.10">
    <property type="entry name" value="MetI-like"/>
    <property type="match status" value="1"/>
</dbReference>
<dbReference type="RefSeq" id="WP_034632285.1">
    <property type="nucleotide sequence ID" value="NZ_JRJU01000034.1"/>
</dbReference>
<comment type="caution">
    <text evidence="10">The sequence shown here is derived from an EMBL/GenBank/DDBJ whole genome shotgun (WGS) entry which is preliminary data.</text>
</comment>
<keyword evidence="5 8" id="KW-1133">Transmembrane helix</keyword>
<evidence type="ECO:0000313" key="10">
    <source>
        <dbReference type="EMBL" id="KHF38613.1"/>
    </source>
</evidence>
<dbReference type="PANTHER" id="PTHR43386:SF1">
    <property type="entry name" value="D,D-DIPEPTIDE TRANSPORT SYSTEM PERMEASE PROTEIN DDPC-RELATED"/>
    <property type="match status" value="1"/>
</dbReference>
<keyword evidence="6 8" id="KW-0472">Membrane</keyword>
<dbReference type="AlphaFoldDB" id="A0A0B0I7Y9"/>
<evidence type="ECO:0000259" key="9">
    <source>
        <dbReference type="PROSITE" id="PS50928"/>
    </source>
</evidence>
<organism evidence="10 11">
    <name type="scientific">Halalkalibacter okhensis</name>
    <dbReference type="NCBI Taxonomy" id="333138"/>
    <lineage>
        <taxon>Bacteria</taxon>
        <taxon>Bacillati</taxon>
        <taxon>Bacillota</taxon>
        <taxon>Bacilli</taxon>
        <taxon>Bacillales</taxon>
        <taxon>Bacillaceae</taxon>
        <taxon>Halalkalibacter</taxon>
    </lineage>
</organism>
<feature type="transmembrane region" description="Helical" evidence="8">
    <location>
        <begin position="79"/>
        <end position="102"/>
    </location>
</feature>
<comment type="similarity">
    <text evidence="7">Belongs to the binding-protein-dependent transport system permease family. OppBC subfamily.</text>
</comment>
<dbReference type="Proteomes" id="UP000030832">
    <property type="component" value="Unassembled WGS sequence"/>
</dbReference>
<dbReference type="InterPro" id="IPR053385">
    <property type="entry name" value="ABC_transport_permease"/>
</dbReference>
<feature type="transmembrane region" description="Helical" evidence="8">
    <location>
        <begin position="114"/>
        <end position="133"/>
    </location>
</feature>
<dbReference type="Pfam" id="PF12911">
    <property type="entry name" value="OppC_N"/>
    <property type="match status" value="1"/>
</dbReference>
<accession>A0A0B0I7Y9</accession>
<proteinExistence type="inferred from homology"/>
<evidence type="ECO:0000256" key="7">
    <source>
        <dbReference type="ARBA" id="ARBA00024202"/>
    </source>
</evidence>
<dbReference type="eggNOG" id="COG1173">
    <property type="taxonomic scope" value="Bacteria"/>
</dbReference>
<evidence type="ECO:0000313" key="11">
    <source>
        <dbReference type="Proteomes" id="UP000030832"/>
    </source>
</evidence>
<dbReference type="GO" id="GO:0005886">
    <property type="term" value="C:plasma membrane"/>
    <property type="evidence" value="ECO:0007669"/>
    <property type="project" value="UniProtKB-SubCell"/>
</dbReference>
<dbReference type="NCBIfam" id="NF045474">
    <property type="entry name" value="Opp2C"/>
    <property type="match status" value="1"/>
</dbReference>
<protein>
    <submittedName>
        <fullName evidence="10">Nickel transporter permease NikC</fullName>
    </submittedName>
</protein>
<keyword evidence="11" id="KW-1185">Reference proteome</keyword>
<evidence type="ECO:0000256" key="3">
    <source>
        <dbReference type="ARBA" id="ARBA00022475"/>
    </source>
</evidence>
<feature type="transmembrane region" description="Helical" evidence="8">
    <location>
        <begin position="14"/>
        <end position="36"/>
    </location>
</feature>
<feature type="transmembrane region" description="Helical" evidence="8">
    <location>
        <begin position="196"/>
        <end position="221"/>
    </location>
</feature>
<dbReference type="NCBIfam" id="TIGR02790">
    <property type="entry name" value="nickel_nikC"/>
    <property type="match status" value="1"/>
</dbReference>